<dbReference type="PANTHER" id="PTHR11692">
    <property type="entry name" value="BIFUNCTIONAL PURINE BIOSYNTHESIS PROTEIN PURH"/>
    <property type="match status" value="1"/>
</dbReference>
<evidence type="ECO:0000256" key="3">
    <source>
        <dbReference type="ARBA" id="ARBA00007667"/>
    </source>
</evidence>
<dbReference type="HOGENOM" id="CLU_016316_5_2_5"/>
<evidence type="ECO:0000256" key="8">
    <source>
        <dbReference type="ARBA" id="ARBA00050488"/>
    </source>
</evidence>
<name>X5HL89_9RICK</name>
<feature type="domain" description="MGS-like" evidence="11">
    <location>
        <begin position="1"/>
        <end position="142"/>
    </location>
</feature>
<dbReference type="SUPFAM" id="SSF52335">
    <property type="entry name" value="Methylglyoxal synthase-like"/>
    <property type="match status" value="1"/>
</dbReference>
<evidence type="ECO:0000256" key="4">
    <source>
        <dbReference type="ARBA" id="ARBA00022679"/>
    </source>
</evidence>
<sequence>MIKRALISVYDKTNLLSLANKLKVVNAEIIATGKTYEYLLENGIDAIRLSDYTGSPEILNGRVKTLHPTIHVGILADPDLHSSEMAKYEIHSIDLVVVNLYPFEEHVRKSASENEIIENIDIGGVSLLRSAAKNFRNVCVLSDPSDYALFDVNCTLAFRTKMARKTFMRVARYDCKIADWFSSSLTLPENINISLTKRTDFRYGENPHQNASFYSDGELPFKKIQGKELSYNNLLDLDSALAIVANFSSPACAIIKHNNPCGVSVSKDSLYEAYDNAFAADSLSAFGGVVAFNQIVTKDVAEKISKTFFEVVVATGITQDAELMLQTKTNLRVLIYKKYTQPDRHFISLLGGFLVQSCNAKLFQDFEVVTNRAPDDEETNQLIFAWKVCKYVKSNAIVTARNYTTVGIGAGQMSRVKSVEIALEKTQGNQGLVMASDAFFPFADSIELAAKSGVTAIIQPGGSIKDNEVIEAANKHNIGMIFTRMRHFRH</sequence>
<dbReference type="PIRSF" id="PIRSF000414">
    <property type="entry name" value="AICARFT_IMPCHas"/>
    <property type="match status" value="1"/>
</dbReference>
<dbReference type="GO" id="GO:0005829">
    <property type="term" value="C:cytosol"/>
    <property type="evidence" value="ECO:0007669"/>
    <property type="project" value="TreeGrafter"/>
</dbReference>
<dbReference type="InterPro" id="IPR011607">
    <property type="entry name" value="MGS-like_dom"/>
</dbReference>
<dbReference type="GO" id="GO:0006189">
    <property type="term" value="P:'de novo' IMP biosynthetic process"/>
    <property type="evidence" value="ECO:0007669"/>
    <property type="project" value="UniProtKB-UniRule"/>
</dbReference>
<dbReference type="NCBIfam" id="TIGR00355">
    <property type="entry name" value="purH"/>
    <property type="match status" value="1"/>
</dbReference>
<dbReference type="EMBL" id="CP007481">
    <property type="protein sequence ID" value="AHX11135.1"/>
    <property type="molecule type" value="Genomic_DNA"/>
</dbReference>
<comment type="similarity">
    <text evidence="3 10">Belongs to the PurH family.</text>
</comment>
<comment type="domain">
    <text evidence="10">The IMP cyclohydrolase activity resides in the N-terminal region.</text>
</comment>
<comment type="pathway">
    <text evidence="2 10">Purine metabolism; IMP biosynthesis via de novo pathway; 5-formamido-1-(5-phospho-D-ribosyl)imidazole-4-carboxamide from 5-amino-1-(5-phospho-D-ribosyl)imidazole-4-carboxamide (10-formyl THF route): step 1/1.</text>
</comment>
<dbReference type="CDD" id="cd01421">
    <property type="entry name" value="IMPCH"/>
    <property type="match status" value="1"/>
</dbReference>
<keyword evidence="13" id="KW-1185">Reference proteome</keyword>
<evidence type="ECO:0000256" key="6">
    <source>
        <dbReference type="ARBA" id="ARBA00022801"/>
    </source>
</evidence>
<dbReference type="PROSITE" id="PS51855">
    <property type="entry name" value="MGS"/>
    <property type="match status" value="1"/>
</dbReference>
<evidence type="ECO:0000313" key="12">
    <source>
        <dbReference type="EMBL" id="AHX11135.1"/>
    </source>
</evidence>
<evidence type="ECO:0000256" key="7">
    <source>
        <dbReference type="ARBA" id="ARBA00023268"/>
    </source>
</evidence>
<dbReference type="STRING" id="1286528.NHE_0170"/>
<dbReference type="SUPFAM" id="SSF53927">
    <property type="entry name" value="Cytidine deaminase-like"/>
    <property type="match status" value="1"/>
</dbReference>
<evidence type="ECO:0000256" key="2">
    <source>
        <dbReference type="ARBA" id="ARBA00004954"/>
    </source>
</evidence>
<dbReference type="InterPro" id="IPR002695">
    <property type="entry name" value="PurH-like"/>
</dbReference>
<dbReference type="KEGG" id="nhm:NHE_0170"/>
<dbReference type="UniPathway" id="UPA00074">
    <property type="reaction ID" value="UER00133"/>
</dbReference>
<dbReference type="Pfam" id="PF01808">
    <property type="entry name" value="AICARFT_IMPCHas"/>
    <property type="match status" value="1"/>
</dbReference>
<evidence type="ECO:0000313" key="13">
    <source>
        <dbReference type="Proteomes" id="UP000023755"/>
    </source>
</evidence>
<gene>
    <name evidence="10 12" type="primary">purH</name>
    <name evidence="12" type="ORF">NHE_0170</name>
</gene>
<dbReference type="EC" id="2.1.2.3" evidence="10"/>
<comment type="catalytic activity">
    <reaction evidence="8 10">
        <text>(6R)-10-formyltetrahydrofolate + 5-amino-1-(5-phospho-beta-D-ribosyl)imidazole-4-carboxamide = 5-formamido-1-(5-phospho-D-ribosyl)imidazole-4-carboxamide + (6S)-5,6,7,8-tetrahydrofolate</text>
        <dbReference type="Rhea" id="RHEA:22192"/>
        <dbReference type="ChEBI" id="CHEBI:57453"/>
        <dbReference type="ChEBI" id="CHEBI:58467"/>
        <dbReference type="ChEBI" id="CHEBI:58475"/>
        <dbReference type="ChEBI" id="CHEBI:195366"/>
        <dbReference type="EC" id="2.1.2.3"/>
    </reaction>
</comment>
<dbReference type="RefSeq" id="WP_038558901.1">
    <property type="nucleotide sequence ID" value="NZ_CP007481.1"/>
</dbReference>
<evidence type="ECO:0000259" key="11">
    <source>
        <dbReference type="PROSITE" id="PS51855"/>
    </source>
</evidence>
<accession>X5HL89</accession>
<dbReference type="EC" id="3.5.4.10" evidence="10"/>
<evidence type="ECO:0000256" key="9">
    <source>
        <dbReference type="ARBA" id="ARBA00050687"/>
    </source>
</evidence>
<dbReference type="InterPro" id="IPR036914">
    <property type="entry name" value="MGS-like_dom_sf"/>
</dbReference>
<keyword evidence="6 10" id="KW-0378">Hydrolase</keyword>
<dbReference type="AlphaFoldDB" id="X5HL89"/>
<dbReference type="Gene3D" id="3.40.50.1380">
    <property type="entry name" value="Methylglyoxal synthase-like domain"/>
    <property type="match status" value="1"/>
</dbReference>
<evidence type="ECO:0000256" key="5">
    <source>
        <dbReference type="ARBA" id="ARBA00022755"/>
    </source>
</evidence>
<dbReference type="InterPro" id="IPR024051">
    <property type="entry name" value="AICAR_Tfase_dup_dom_sf"/>
</dbReference>
<dbReference type="OrthoDB" id="9802065at2"/>
<comment type="pathway">
    <text evidence="1 10">Purine metabolism; IMP biosynthesis via de novo pathway; IMP from 5-formamido-1-(5-phospho-D-ribosyl)imidazole-4-carboxamide: step 1/1.</text>
</comment>
<dbReference type="PANTHER" id="PTHR11692:SF0">
    <property type="entry name" value="BIFUNCTIONAL PURINE BIOSYNTHESIS PROTEIN ATIC"/>
    <property type="match status" value="1"/>
</dbReference>
<dbReference type="Proteomes" id="UP000023755">
    <property type="component" value="Chromosome"/>
</dbReference>
<dbReference type="NCBIfam" id="NF002049">
    <property type="entry name" value="PRK00881.1"/>
    <property type="match status" value="1"/>
</dbReference>
<reference evidence="12 13" key="1">
    <citation type="submission" date="2014-03" db="EMBL/GenBank/DDBJ databases">
        <title>Sequencing and Comparison of Genomes and Transcriptome Profiles of Human Ehrlichiosis Agents.</title>
        <authorList>
            <person name="Lin M."/>
            <person name="Daugherty S.C."/>
            <person name="Nagaraj S."/>
            <person name="Cheng Z."/>
            <person name="Xiong Q."/>
            <person name="Lin F.-Y."/>
            <person name="Sengamalay N."/>
            <person name="Ott S."/>
            <person name="Godinez A."/>
            <person name="Tallon L.J."/>
            <person name="Sadzewicz L."/>
            <person name="Fraser C.M."/>
            <person name="Dunning Hotopp J.C."/>
            <person name="Rikihisa Y."/>
        </authorList>
    </citation>
    <scope>NUCLEOTIDE SEQUENCE [LARGE SCALE GENOMIC DNA]</scope>
    <source>
        <strain evidence="12 13">Oregon</strain>
    </source>
</reference>
<dbReference type="Pfam" id="PF02142">
    <property type="entry name" value="MGS"/>
    <property type="match status" value="1"/>
</dbReference>
<protein>
    <recommendedName>
        <fullName evidence="10">Bifunctional purine biosynthesis protein PurH</fullName>
    </recommendedName>
    <domain>
        <recommendedName>
            <fullName evidence="10">Phosphoribosylaminoimidazolecarboxamide formyltransferase</fullName>
            <ecNumber evidence="10">2.1.2.3</ecNumber>
        </recommendedName>
        <alternativeName>
            <fullName evidence="10">AICAR transformylase</fullName>
        </alternativeName>
    </domain>
    <domain>
        <recommendedName>
            <fullName evidence="10">IMP cyclohydrolase</fullName>
            <ecNumber evidence="10">3.5.4.10</ecNumber>
        </recommendedName>
        <alternativeName>
            <fullName evidence="10">ATIC</fullName>
        </alternativeName>
        <alternativeName>
            <fullName evidence="10">IMP synthase</fullName>
        </alternativeName>
        <alternativeName>
            <fullName evidence="10">Inosinicase</fullName>
        </alternativeName>
    </domain>
</protein>
<comment type="catalytic activity">
    <reaction evidence="9 10">
        <text>IMP + H2O = 5-formamido-1-(5-phospho-D-ribosyl)imidazole-4-carboxamide</text>
        <dbReference type="Rhea" id="RHEA:18445"/>
        <dbReference type="ChEBI" id="CHEBI:15377"/>
        <dbReference type="ChEBI" id="CHEBI:58053"/>
        <dbReference type="ChEBI" id="CHEBI:58467"/>
        <dbReference type="EC" id="3.5.4.10"/>
    </reaction>
</comment>
<keyword evidence="4 10" id="KW-0808">Transferase</keyword>
<dbReference type="GO" id="GO:0003937">
    <property type="term" value="F:IMP cyclohydrolase activity"/>
    <property type="evidence" value="ECO:0007669"/>
    <property type="project" value="UniProtKB-UniRule"/>
</dbReference>
<organism evidence="12 13">
    <name type="scientific">Neorickettsia helminthoeca str. Oregon</name>
    <dbReference type="NCBI Taxonomy" id="1286528"/>
    <lineage>
        <taxon>Bacteria</taxon>
        <taxon>Pseudomonadati</taxon>
        <taxon>Pseudomonadota</taxon>
        <taxon>Alphaproteobacteria</taxon>
        <taxon>Rickettsiales</taxon>
        <taxon>Anaplasmataceae</taxon>
        <taxon>Neorickettsia</taxon>
    </lineage>
</organism>
<dbReference type="FunFam" id="3.40.140.20:FF:000001">
    <property type="entry name" value="Bifunctional purine biosynthesis protein PurH"/>
    <property type="match status" value="1"/>
</dbReference>
<dbReference type="HAMAP" id="MF_00139">
    <property type="entry name" value="PurH"/>
    <property type="match status" value="1"/>
</dbReference>
<keyword evidence="5 10" id="KW-0658">Purine biosynthesis</keyword>
<evidence type="ECO:0000256" key="10">
    <source>
        <dbReference type="HAMAP-Rule" id="MF_00139"/>
    </source>
</evidence>
<dbReference type="FunFam" id="3.40.50.1380:FF:000001">
    <property type="entry name" value="Bifunctional purine biosynthesis protein PurH"/>
    <property type="match status" value="1"/>
</dbReference>
<evidence type="ECO:0000256" key="1">
    <source>
        <dbReference type="ARBA" id="ARBA00004844"/>
    </source>
</evidence>
<dbReference type="Gene3D" id="3.40.140.20">
    <property type="match status" value="2"/>
</dbReference>
<keyword evidence="7 10" id="KW-0511">Multifunctional enzyme</keyword>
<dbReference type="SMART" id="SM00851">
    <property type="entry name" value="MGS"/>
    <property type="match status" value="1"/>
</dbReference>
<dbReference type="SMART" id="SM00798">
    <property type="entry name" value="AICARFT_IMPCHas"/>
    <property type="match status" value="1"/>
</dbReference>
<proteinExistence type="inferred from homology"/>
<dbReference type="GO" id="GO:0004643">
    <property type="term" value="F:phosphoribosylaminoimidazolecarboxamide formyltransferase activity"/>
    <property type="evidence" value="ECO:0007669"/>
    <property type="project" value="UniProtKB-UniRule"/>
</dbReference>
<dbReference type="InterPro" id="IPR016193">
    <property type="entry name" value="Cytidine_deaminase-like"/>
</dbReference>